<dbReference type="Gene3D" id="1.10.10.2840">
    <property type="entry name" value="PucR C-terminal helix-turn-helix domain"/>
    <property type="match status" value="1"/>
</dbReference>
<reference evidence="3 4" key="1">
    <citation type="submission" date="2017-12" db="EMBL/GenBank/DDBJ databases">
        <title>Sequencing the genomes of 1000 Actinobacteria strains.</title>
        <authorList>
            <person name="Klenk H.-P."/>
        </authorList>
    </citation>
    <scope>NUCLEOTIDE SEQUENCE [LARGE SCALE GENOMIC DNA]</scope>
    <source>
        <strain evidence="3 4">DSM 44489</strain>
    </source>
</reference>
<dbReference type="InterPro" id="IPR042070">
    <property type="entry name" value="PucR_C-HTH_sf"/>
</dbReference>
<accession>A0A2N3VJT5</accession>
<evidence type="ECO:0000313" key="3">
    <source>
        <dbReference type="EMBL" id="PKV81876.1"/>
    </source>
</evidence>
<dbReference type="EMBL" id="PJMW01000002">
    <property type="protein sequence ID" value="PKV81876.1"/>
    <property type="molecule type" value="Genomic_DNA"/>
</dbReference>
<dbReference type="InterPro" id="IPR051448">
    <property type="entry name" value="CdaR-like_regulators"/>
</dbReference>
<sequence>MVNTEDVGNGAPADLELVGPTLTVTVAAQSVPRENVLSIAAQRHKRSVRDSAPFGSVPVRPPGDPLEIAHICRELVAGMIEGGDAVEATQRIRGAAVEWARAGVPIDDVLAAVYDGFESGASELIGGWTTGDSSNLTSGVEWMLEVLSMTTSAVAVAYLDQGAGEGIENYSAEDALASAMLNGRADFRMVREFGIDVADAYSVLAIALPLHREDTGQEIEAVRRLSLVRAELARQCGDTAMSVLNVGGGTILLPQSVCDDDRLATVVAALSAAANVPVIAAVVRSARDEIPLAVTQAHELLEVIERLGLESGLHFFDSLALEYQITRPGPGRAALASLLEPLAAHTELWETLCCYIGNDLNRRAAASALGVHANTIDYRIKRVGQLTGLDLTLHAGLWYARSALIAYTFVSENIQLPRGTVIRSKILT</sequence>
<dbReference type="PANTHER" id="PTHR33744">
    <property type="entry name" value="CARBOHYDRATE DIACID REGULATOR"/>
    <property type="match status" value="1"/>
</dbReference>
<dbReference type="Pfam" id="PF14361">
    <property type="entry name" value="RsbRD_N"/>
    <property type="match status" value="1"/>
</dbReference>
<dbReference type="PANTHER" id="PTHR33744:SF1">
    <property type="entry name" value="DNA-BINDING TRANSCRIPTIONAL ACTIVATOR ADER"/>
    <property type="match status" value="1"/>
</dbReference>
<dbReference type="RefSeq" id="WP_101467519.1">
    <property type="nucleotide sequence ID" value="NZ_PJMW01000002.1"/>
</dbReference>
<protein>
    <submittedName>
        <fullName evidence="3">PucR-like helix-turn-helix protein</fullName>
    </submittedName>
</protein>
<evidence type="ECO:0000313" key="4">
    <source>
        <dbReference type="Proteomes" id="UP000233766"/>
    </source>
</evidence>
<dbReference type="InterPro" id="IPR025736">
    <property type="entry name" value="PucR_C-HTH_dom"/>
</dbReference>
<evidence type="ECO:0000259" key="2">
    <source>
        <dbReference type="Pfam" id="PF14361"/>
    </source>
</evidence>
<dbReference type="Proteomes" id="UP000233766">
    <property type="component" value="Unassembled WGS sequence"/>
</dbReference>
<organism evidence="3 4">
    <name type="scientific">Nocardia fluminea</name>
    <dbReference type="NCBI Taxonomy" id="134984"/>
    <lineage>
        <taxon>Bacteria</taxon>
        <taxon>Bacillati</taxon>
        <taxon>Actinomycetota</taxon>
        <taxon>Actinomycetes</taxon>
        <taxon>Mycobacteriales</taxon>
        <taxon>Nocardiaceae</taxon>
        <taxon>Nocardia</taxon>
    </lineage>
</organism>
<name>A0A2N3VJT5_9NOCA</name>
<evidence type="ECO:0000259" key="1">
    <source>
        <dbReference type="Pfam" id="PF13556"/>
    </source>
</evidence>
<gene>
    <name evidence="3" type="ORF">ATK86_6348</name>
</gene>
<dbReference type="InterPro" id="IPR025751">
    <property type="entry name" value="RsbRD_N_dom"/>
</dbReference>
<dbReference type="AlphaFoldDB" id="A0A2N3VJT5"/>
<dbReference type="OrthoDB" id="4535840at2"/>
<feature type="domain" description="RsbT co-antagonist protein RsbRD N-terminal" evidence="2">
    <location>
        <begin position="67"/>
        <end position="161"/>
    </location>
</feature>
<feature type="domain" description="PucR C-terminal helix-turn-helix" evidence="1">
    <location>
        <begin position="348"/>
        <end position="404"/>
    </location>
</feature>
<comment type="caution">
    <text evidence="3">The sequence shown here is derived from an EMBL/GenBank/DDBJ whole genome shotgun (WGS) entry which is preliminary data.</text>
</comment>
<keyword evidence="4" id="KW-1185">Reference proteome</keyword>
<dbReference type="Pfam" id="PF13556">
    <property type="entry name" value="HTH_30"/>
    <property type="match status" value="1"/>
</dbReference>
<proteinExistence type="predicted"/>